<dbReference type="EMBL" id="KZ819786">
    <property type="protein sequence ID" value="PWN52296.1"/>
    <property type="molecule type" value="Genomic_DNA"/>
</dbReference>
<proteinExistence type="predicted"/>
<accession>A0ACD0P2P2</accession>
<gene>
    <name evidence="1" type="ORF">IE53DRAFT_378277</name>
</gene>
<evidence type="ECO:0000313" key="1">
    <source>
        <dbReference type="EMBL" id="PWN52296.1"/>
    </source>
</evidence>
<evidence type="ECO:0000313" key="2">
    <source>
        <dbReference type="Proteomes" id="UP000245626"/>
    </source>
</evidence>
<keyword evidence="2" id="KW-1185">Reference proteome</keyword>
<organism evidence="1 2">
    <name type="scientific">Violaceomyces palustris</name>
    <dbReference type="NCBI Taxonomy" id="1673888"/>
    <lineage>
        <taxon>Eukaryota</taxon>
        <taxon>Fungi</taxon>
        <taxon>Dikarya</taxon>
        <taxon>Basidiomycota</taxon>
        <taxon>Ustilaginomycotina</taxon>
        <taxon>Ustilaginomycetes</taxon>
        <taxon>Violaceomycetales</taxon>
        <taxon>Violaceomycetaceae</taxon>
        <taxon>Violaceomyces</taxon>
    </lineage>
</organism>
<reference evidence="1 2" key="1">
    <citation type="journal article" date="2018" name="Mol. Biol. Evol.">
        <title>Broad Genomic Sampling Reveals a Smut Pathogenic Ancestry of the Fungal Clade Ustilaginomycotina.</title>
        <authorList>
            <person name="Kijpornyongpan T."/>
            <person name="Mondo S.J."/>
            <person name="Barry K."/>
            <person name="Sandor L."/>
            <person name="Lee J."/>
            <person name="Lipzen A."/>
            <person name="Pangilinan J."/>
            <person name="LaButti K."/>
            <person name="Hainaut M."/>
            <person name="Henrissat B."/>
            <person name="Grigoriev I.V."/>
            <person name="Spatafora J.W."/>
            <person name="Aime M.C."/>
        </authorList>
    </citation>
    <scope>NUCLEOTIDE SEQUENCE [LARGE SCALE GENOMIC DNA]</scope>
    <source>
        <strain evidence="1 2">SA 807</strain>
    </source>
</reference>
<name>A0ACD0P2P2_9BASI</name>
<dbReference type="Proteomes" id="UP000245626">
    <property type="component" value="Unassembled WGS sequence"/>
</dbReference>
<protein>
    <submittedName>
        <fullName evidence="1">PRMT5-domain-containing protein</fullName>
    </submittedName>
</protein>
<sequence>MPPSPIPPNSPLPQFDQLSAAGQSEHNGRPPLPVALHVPTSAISYVQPSQAQQSSSNPNHPNPNRRGGSPLPPLGGLPTLPEASHANALHAATGPSPAALGLNPTELDAVTTNALQGLTPVQRTLHLSRSQGYDSLVIELANQRWKERWERLCLANPGTVNEVGYGSPTNGHMASSTNTTSLSPKPWDQTVNPAGMGGSWEVLNGSGPAALNGGGLARSSSRQGIASSLQSKYSPSVGAGTPYPRADLGIGMDVAREAEEWRRSPSFRRGEVNVTKLEETEGVILMASPWIELDSLDEGVRLDSEIALHQEVAYASYLGVSNIVIPAPSSEPSRRAHLADYARAINSCINGGGAATAPAGQWMNLLIRLPISSPYNLSRILARQAQRGSTIPSSSTTGTSASNHSASLALANPATAAAFLRADDEWAWETWESIRQICNYSTRIQVALDLSYPLPSPSTLSRWTAEPVSMLWLPSVAYLANAKGFPVLSKAAQAFIKGILKKTPTIALSGAQNPPPNHTRGGPSAYLQYIRHLEKSSPPDSVVDSFARGYTDWLQAPLQPLMDNLESTTYEVFERDPVKYAVYEEAVFRALLDKPPTSTTNIWVCGAGRGPLVTRCLNAAQRAGRTVRMTAVEKNPNALVTLQEKQALEWGDSVTIRYGDMRTLPVPSSHAERPDIVVSELLGSFGDNELSPECLDGAMRFLKPDGFSIPASYSSYLAPLSSAKLHSEVMSGTASSSEKALQKSSETPYVVLFQSVNLLSAQGGRHNWEKIQESWSFEHKPASLSGIVLDSNGLPVTNGHNVRTATHSFHIPQSGVCHGLAGYFEANLYGDVSLSIHPDPSRGSKDMLSWFPIFFPFKDPLYLPANSELDVHMWRLSGNNRVWYEWCAESFLPLPADLVYSMAGKTSINSSGDSHSTISTHMGPTPSNDVQVGQSQIYGSTNFMNAPGTPRIPSSSLPSDHVRNRDASGGSSYVGNSNPGGAGGANRSPVVGASGAGSFSPNLTTPGAGGGGITRVKIGMTGLHNPNGRSSWIGL</sequence>